<dbReference type="Proteomes" id="UP001597353">
    <property type="component" value="Unassembled WGS sequence"/>
</dbReference>
<dbReference type="InterPro" id="IPR051531">
    <property type="entry name" value="N-acetyltransferase"/>
</dbReference>
<dbReference type="PANTHER" id="PTHR43792">
    <property type="entry name" value="GNAT FAMILY, PUTATIVE (AFU_ORTHOLOGUE AFUA_3G00765)-RELATED-RELATED"/>
    <property type="match status" value="1"/>
</dbReference>
<dbReference type="SUPFAM" id="SSF55729">
    <property type="entry name" value="Acyl-CoA N-acyltransferases (Nat)"/>
    <property type="match status" value="1"/>
</dbReference>
<reference evidence="3" key="1">
    <citation type="journal article" date="2019" name="Int. J. Syst. Evol. Microbiol.">
        <title>The Global Catalogue of Microorganisms (GCM) 10K type strain sequencing project: providing services to taxonomists for standard genome sequencing and annotation.</title>
        <authorList>
            <consortium name="The Broad Institute Genomics Platform"/>
            <consortium name="The Broad Institute Genome Sequencing Center for Infectious Disease"/>
            <person name="Wu L."/>
            <person name="Ma J."/>
        </authorList>
    </citation>
    <scope>NUCLEOTIDE SEQUENCE [LARGE SCALE GENOMIC DNA]</scope>
    <source>
        <strain evidence="3">CGMCC 4.7242</strain>
    </source>
</reference>
<name>A0ABW4S2M8_9RHOB</name>
<evidence type="ECO:0000313" key="3">
    <source>
        <dbReference type="Proteomes" id="UP001597353"/>
    </source>
</evidence>
<dbReference type="InterPro" id="IPR000182">
    <property type="entry name" value="GNAT_dom"/>
</dbReference>
<evidence type="ECO:0000259" key="1">
    <source>
        <dbReference type="Pfam" id="PF13302"/>
    </source>
</evidence>
<dbReference type="EMBL" id="JBHUGH010000003">
    <property type="protein sequence ID" value="MFD1911591.1"/>
    <property type="molecule type" value="Genomic_DNA"/>
</dbReference>
<evidence type="ECO:0000313" key="2">
    <source>
        <dbReference type="EMBL" id="MFD1911591.1"/>
    </source>
</evidence>
<proteinExistence type="predicted"/>
<feature type="domain" description="N-acetyltransferase" evidence="1">
    <location>
        <begin position="8"/>
        <end position="143"/>
    </location>
</feature>
<keyword evidence="2" id="KW-0808">Transferase</keyword>
<gene>
    <name evidence="2" type="ORF">ACFSGJ_05100</name>
</gene>
<dbReference type="GO" id="GO:0016746">
    <property type="term" value="F:acyltransferase activity"/>
    <property type="evidence" value="ECO:0007669"/>
    <property type="project" value="UniProtKB-KW"/>
</dbReference>
<sequence>MTILTTERLVLRQPAAADLEPFIAYLGSDRMTWLGGPMDRAEAWKMVAAVMGHWTIHGFGLFMLETREGRLLGTVGPQFPEGWPEPELAWHIFSASDEGKGYAAEAALAARRHAFDALGWPTAVSYIHQDNARSAALARRLGAIADPKAPAFAPGFVTWRHLNDGGPA</sequence>
<dbReference type="PANTHER" id="PTHR43792:SF1">
    <property type="entry name" value="N-ACETYLTRANSFERASE DOMAIN-CONTAINING PROTEIN"/>
    <property type="match status" value="1"/>
</dbReference>
<keyword evidence="2" id="KW-0012">Acyltransferase</keyword>
<keyword evidence="3" id="KW-1185">Reference proteome</keyword>
<accession>A0ABW4S2M8</accession>
<dbReference type="Pfam" id="PF13302">
    <property type="entry name" value="Acetyltransf_3"/>
    <property type="match status" value="1"/>
</dbReference>
<dbReference type="EC" id="2.3.-.-" evidence="2"/>
<dbReference type="Gene3D" id="3.40.630.30">
    <property type="match status" value="1"/>
</dbReference>
<organism evidence="2 3">
    <name type="scientific">Halodurantibacterium flavum</name>
    <dbReference type="NCBI Taxonomy" id="1382802"/>
    <lineage>
        <taxon>Bacteria</taxon>
        <taxon>Pseudomonadati</taxon>
        <taxon>Pseudomonadota</taxon>
        <taxon>Alphaproteobacteria</taxon>
        <taxon>Rhodobacterales</taxon>
        <taxon>Paracoccaceae</taxon>
        <taxon>Halodurantibacterium</taxon>
    </lineage>
</organism>
<comment type="caution">
    <text evidence="2">The sequence shown here is derived from an EMBL/GenBank/DDBJ whole genome shotgun (WGS) entry which is preliminary data.</text>
</comment>
<dbReference type="RefSeq" id="WP_390259918.1">
    <property type="nucleotide sequence ID" value="NZ_JBHUGH010000003.1"/>
</dbReference>
<protein>
    <submittedName>
        <fullName evidence="2">GNAT family N-acetyltransferase</fullName>
        <ecNumber evidence="2">2.3.-.-</ecNumber>
    </submittedName>
</protein>
<dbReference type="InterPro" id="IPR016181">
    <property type="entry name" value="Acyl_CoA_acyltransferase"/>
</dbReference>